<evidence type="ECO:0000313" key="8">
    <source>
        <dbReference type="Proteomes" id="UP000630353"/>
    </source>
</evidence>
<dbReference type="Proteomes" id="UP000630353">
    <property type="component" value="Unassembled WGS sequence"/>
</dbReference>
<dbReference type="EMBL" id="BMZS01000011">
    <property type="protein sequence ID" value="GHD59890.1"/>
    <property type="molecule type" value="Genomic_DNA"/>
</dbReference>
<keyword evidence="2" id="KW-1003">Cell membrane</keyword>
<keyword evidence="4 6" id="KW-1133">Transmembrane helix</keyword>
<reference evidence="7" key="2">
    <citation type="submission" date="2020-09" db="EMBL/GenBank/DDBJ databases">
        <authorList>
            <person name="Sun Q."/>
            <person name="Kim S."/>
        </authorList>
    </citation>
    <scope>NUCLEOTIDE SEQUENCE</scope>
    <source>
        <strain evidence="7">KCTC 42651</strain>
    </source>
</reference>
<dbReference type="GO" id="GO:0015171">
    <property type="term" value="F:amino acid transmembrane transporter activity"/>
    <property type="evidence" value="ECO:0007669"/>
    <property type="project" value="TreeGrafter"/>
</dbReference>
<protein>
    <submittedName>
        <fullName evidence="7">Threonine transporter RhtB</fullName>
    </submittedName>
</protein>
<reference evidence="7" key="1">
    <citation type="journal article" date="2014" name="Int. J. Syst. Evol. Microbiol.">
        <title>Complete genome sequence of Corynebacterium casei LMG S-19264T (=DSM 44701T), isolated from a smear-ripened cheese.</title>
        <authorList>
            <consortium name="US DOE Joint Genome Institute (JGI-PGF)"/>
            <person name="Walter F."/>
            <person name="Albersmeier A."/>
            <person name="Kalinowski J."/>
            <person name="Ruckert C."/>
        </authorList>
    </citation>
    <scope>NUCLEOTIDE SEQUENCE</scope>
    <source>
        <strain evidence="7">KCTC 42651</strain>
    </source>
</reference>
<dbReference type="PANTHER" id="PTHR30086:SF20">
    <property type="entry name" value="ARGININE EXPORTER PROTEIN ARGO-RELATED"/>
    <property type="match status" value="1"/>
</dbReference>
<proteinExistence type="predicted"/>
<dbReference type="AlphaFoldDB" id="A0A918XVU9"/>
<evidence type="ECO:0000256" key="1">
    <source>
        <dbReference type="ARBA" id="ARBA00004651"/>
    </source>
</evidence>
<evidence type="ECO:0000256" key="4">
    <source>
        <dbReference type="ARBA" id="ARBA00022989"/>
    </source>
</evidence>
<dbReference type="InterPro" id="IPR001123">
    <property type="entry name" value="LeuE-type"/>
</dbReference>
<accession>A0A918XVU9</accession>
<organism evidence="7 8">
    <name type="scientific">Thalassobaculum fulvum</name>
    <dbReference type="NCBI Taxonomy" id="1633335"/>
    <lineage>
        <taxon>Bacteria</taxon>
        <taxon>Pseudomonadati</taxon>
        <taxon>Pseudomonadota</taxon>
        <taxon>Alphaproteobacteria</taxon>
        <taxon>Rhodospirillales</taxon>
        <taxon>Thalassobaculaceae</taxon>
        <taxon>Thalassobaculum</taxon>
    </lineage>
</organism>
<dbReference type="Pfam" id="PF01810">
    <property type="entry name" value="LysE"/>
    <property type="match status" value="1"/>
</dbReference>
<comment type="caution">
    <text evidence="7">The sequence shown here is derived from an EMBL/GenBank/DDBJ whole genome shotgun (WGS) entry which is preliminary data.</text>
</comment>
<evidence type="ECO:0000256" key="2">
    <source>
        <dbReference type="ARBA" id="ARBA00022475"/>
    </source>
</evidence>
<keyword evidence="5 6" id="KW-0472">Membrane</keyword>
<evidence type="ECO:0000313" key="7">
    <source>
        <dbReference type="EMBL" id="GHD59890.1"/>
    </source>
</evidence>
<sequence length="198" mass="20051">MLENTIALLTVALPLMGSPGPAIVSLAATGSSFGFRPGLRYLAGILLGNSTVLLMVAAGITGMVLALPAAVPVLTGIGLAYLLYLAWKIATAPVVRTAAEPGREPTTAGGYLLSLVNPKAYAAIGAVYASGSIVPGDPVLDTALKIAVLIGVNVTVNTAWLGIGAAFSSVLRNPRTGRALNWSLAGLLLASVAYTVLR</sequence>
<feature type="transmembrane region" description="Helical" evidence="6">
    <location>
        <begin position="37"/>
        <end position="57"/>
    </location>
</feature>
<feature type="transmembrane region" description="Helical" evidence="6">
    <location>
        <begin position="146"/>
        <end position="167"/>
    </location>
</feature>
<keyword evidence="3 6" id="KW-0812">Transmembrane</keyword>
<name>A0A918XVU9_9PROT</name>
<dbReference type="PANTHER" id="PTHR30086">
    <property type="entry name" value="ARGININE EXPORTER PROTEIN ARGO"/>
    <property type="match status" value="1"/>
</dbReference>
<dbReference type="GO" id="GO:0005886">
    <property type="term" value="C:plasma membrane"/>
    <property type="evidence" value="ECO:0007669"/>
    <property type="project" value="UniProtKB-SubCell"/>
</dbReference>
<evidence type="ECO:0000256" key="5">
    <source>
        <dbReference type="ARBA" id="ARBA00023136"/>
    </source>
</evidence>
<dbReference type="RefSeq" id="WP_189993899.1">
    <property type="nucleotide sequence ID" value="NZ_BMZS01000011.1"/>
</dbReference>
<gene>
    <name evidence="7" type="ORF">GCM10017083_45120</name>
</gene>
<evidence type="ECO:0000256" key="3">
    <source>
        <dbReference type="ARBA" id="ARBA00022692"/>
    </source>
</evidence>
<feature type="transmembrane region" description="Helical" evidence="6">
    <location>
        <begin position="64"/>
        <end position="87"/>
    </location>
</feature>
<feature type="transmembrane region" description="Helical" evidence="6">
    <location>
        <begin position="179"/>
        <end position="197"/>
    </location>
</feature>
<evidence type="ECO:0000256" key="6">
    <source>
        <dbReference type="SAM" id="Phobius"/>
    </source>
</evidence>
<keyword evidence="8" id="KW-1185">Reference proteome</keyword>
<comment type="subcellular location">
    <subcellularLocation>
        <location evidence="1">Cell membrane</location>
        <topology evidence="1">Multi-pass membrane protein</topology>
    </subcellularLocation>
</comment>